<feature type="region of interest" description="Disordered" evidence="2">
    <location>
        <begin position="95"/>
        <end position="165"/>
    </location>
</feature>
<name>A0A077ZSJ3_STYLE</name>
<dbReference type="SUPFAM" id="SSF82185">
    <property type="entry name" value="Histone H3 K4-specific methyltransferase SET7/9 N-terminal domain"/>
    <property type="match status" value="2"/>
</dbReference>
<evidence type="ECO:0000256" key="2">
    <source>
        <dbReference type="SAM" id="MobiDB-lite"/>
    </source>
</evidence>
<dbReference type="AlphaFoldDB" id="A0A077ZSJ3"/>
<dbReference type="SMART" id="SM00698">
    <property type="entry name" value="MORN"/>
    <property type="match status" value="8"/>
</dbReference>
<keyword evidence="4" id="KW-1185">Reference proteome</keyword>
<reference evidence="3 4" key="1">
    <citation type="submission" date="2014-06" db="EMBL/GenBank/DDBJ databases">
        <authorList>
            <person name="Swart Estienne"/>
        </authorList>
    </citation>
    <scope>NUCLEOTIDE SEQUENCE [LARGE SCALE GENOMIC DNA]</scope>
    <source>
        <strain evidence="3 4">130c</strain>
    </source>
</reference>
<protein>
    <recommendedName>
        <fullName evidence="5">Morn repeat protein</fullName>
    </recommendedName>
</protein>
<dbReference type="PANTHER" id="PTHR23084">
    <property type="entry name" value="PHOSPHATIDYLINOSITOL-4-PHOSPHATE 5-KINASE RELATED"/>
    <property type="match status" value="1"/>
</dbReference>
<dbReference type="OrthoDB" id="282259at2759"/>
<organism evidence="3 4">
    <name type="scientific">Stylonychia lemnae</name>
    <name type="common">Ciliate</name>
    <dbReference type="NCBI Taxonomy" id="5949"/>
    <lineage>
        <taxon>Eukaryota</taxon>
        <taxon>Sar</taxon>
        <taxon>Alveolata</taxon>
        <taxon>Ciliophora</taxon>
        <taxon>Intramacronucleata</taxon>
        <taxon>Spirotrichea</taxon>
        <taxon>Stichotrichia</taxon>
        <taxon>Sporadotrichida</taxon>
        <taxon>Oxytrichidae</taxon>
        <taxon>Stylonychinae</taxon>
        <taxon>Stylonychia</taxon>
    </lineage>
</organism>
<dbReference type="Gene3D" id="2.20.110.10">
    <property type="entry name" value="Histone H3 K4-specific methyltransferase SET7/9 N-terminal domain"/>
    <property type="match status" value="4"/>
</dbReference>
<evidence type="ECO:0008006" key="5">
    <source>
        <dbReference type="Google" id="ProtNLM"/>
    </source>
</evidence>
<feature type="region of interest" description="Disordered" evidence="2">
    <location>
        <begin position="54"/>
        <end position="83"/>
    </location>
</feature>
<dbReference type="Proteomes" id="UP000039865">
    <property type="component" value="Unassembled WGS sequence"/>
</dbReference>
<evidence type="ECO:0000313" key="4">
    <source>
        <dbReference type="Proteomes" id="UP000039865"/>
    </source>
</evidence>
<dbReference type="InParanoid" id="A0A077ZSJ3"/>
<gene>
    <name evidence="3" type="primary">Contig5114.g5474</name>
    <name evidence="3" type="ORF">STYLEM_1797</name>
</gene>
<evidence type="ECO:0000313" key="3">
    <source>
        <dbReference type="EMBL" id="CDW72832.1"/>
    </source>
</evidence>
<sequence>MGQACSNCQTNQDEVFNTNCMGAKEWCGVTRNVYSEYSESRNDDLSVQISIRDIQRQNEPPPDSFYSDQIKKPPGIFSIDNPNYYQEKDDDSFVVKSRGKSGNQRVSHKLSSSSRNNSIGNTQLKSKNKLSKVNSTNQTFQYNNINTNTMTKPGDSTKKLTSRDLNPQYDSKNMVYVEEITLIDQSLYTGYMKKAPNGYEVVKHGKGKQVWKDGAKYEGEWRDGKANGKGTFFHVNGDIYEGEFKDDRANGYGTYYHKNGSKYIGSWKDDLKDGFGREEWEDGSYYEGHFKSGCKHGQGTYKWGDKSLYEGVWVNNNIEGHGKYVWPDGRIYEGTWKENKLHGKGVYQWPDGRIYDGFYLDDKKHGQGVYKWPDGRIYDGNWTNGKQHGEGKFTNSKGKCKSGIWENGARIKWNTTKDKSQKVQDVNTTSSIFITPARQQETPNRYLMSTDNESFTKPSFVSQSIAQ</sequence>
<feature type="compositionally biased region" description="Polar residues" evidence="2">
    <location>
        <begin position="136"/>
        <end position="151"/>
    </location>
</feature>
<dbReference type="EMBL" id="CCKQ01001706">
    <property type="protein sequence ID" value="CDW72832.1"/>
    <property type="molecule type" value="Genomic_DNA"/>
</dbReference>
<proteinExistence type="predicted"/>
<dbReference type="InterPro" id="IPR003409">
    <property type="entry name" value="MORN"/>
</dbReference>
<evidence type="ECO:0000256" key="1">
    <source>
        <dbReference type="ARBA" id="ARBA00022737"/>
    </source>
</evidence>
<keyword evidence="1" id="KW-0677">Repeat</keyword>
<accession>A0A077ZSJ3</accession>
<dbReference type="PANTHER" id="PTHR23084:SF179">
    <property type="entry name" value="OS10G0565000 PROTEIN"/>
    <property type="match status" value="1"/>
</dbReference>
<dbReference type="Pfam" id="PF02493">
    <property type="entry name" value="MORN"/>
    <property type="match status" value="9"/>
</dbReference>